<proteinExistence type="predicted"/>
<comment type="caution">
    <text evidence="1">The sequence shown here is derived from an EMBL/GenBank/DDBJ whole genome shotgun (WGS) entry which is preliminary data.</text>
</comment>
<protein>
    <submittedName>
        <fullName evidence="1">Uncharacterized protein</fullName>
    </submittedName>
</protein>
<dbReference type="Proteomes" id="UP000820669">
    <property type="component" value="Unassembled WGS sequence"/>
</dbReference>
<reference evidence="1 2" key="1">
    <citation type="submission" date="2020-04" db="EMBL/GenBank/DDBJ databases">
        <authorList>
            <person name="Klaysubun C."/>
            <person name="Duangmal K."/>
            <person name="Lipun K."/>
        </authorList>
    </citation>
    <scope>NUCLEOTIDE SEQUENCE [LARGE SCALE GENOMIC DNA]</scope>
    <source>
        <strain evidence="1 2">K10HN5</strain>
    </source>
</reference>
<sequence length="51" mass="4848">MLFSVGAGRAVFEPGHPGAGAAAPDDMGAGLTRALLAILTASGHSGCRGPG</sequence>
<dbReference type="EMBL" id="JAAXLA010000047">
    <property type="protein sequence ID" value="NMI00066.1"/>
    <property type="molecule type" value="Genomic_DNA"/>
</dbReference>
<dbReference type="RefSeq" id="WP_169383541.1">
    <property type="nucleotide sequence ID" value="NZ_JAAXLA010000047.1"/>
</dbReference>
<evidence type="ECO:0000313" key="1">
    <source>
        <dbReference type="EMBL" id="NMI00066.1"/>
    </source>
</evidence>
<keyword evidence="2" id="KW-1185">Reference proteome</keyword>
<name>A0ABX1SG50_9PSEU</name>
<evidence type="ECO:0000313" key="2">
    <source>
        <dbReference type="Proteomes" id="UP000820669"/>
    </source>
</evidence>
<accession>A0ABX1SG50</accession>
<organism evidence="1 2">
    <name type="scientific">Pseudonocardia acidicola</name>
    <dbReference type="NCBI Taxonomy" id="2724939"/>
    <lineage>
        <taxon>Bacteria</taxon>
        <taxon>Bacillati</taxon>
        <taxon>Actinomycetota</taxon>
        <taxon>Actinomycetes</taxon>
        <taxon>Pseudonocardiales</taxon>
        <taxon>Pseudonocardiaceae</taxon>
        <taxon>Pseudonocardia</taxon>
    </lineage>
</organism>
<gene>
    <name evidence="1" type="ORF">HF526_22535</name>
</gene>